<proteinExistence type="predicted"/>
<reference evidence="2 3" key="1">
    <citation type="submission" date="2024-02" db="EMBL/GenBank/DDBJ databases">
        <title>A draft genome for the cacao thread blight pathogen Marasmius crinis-equi.</title>
        <authorList>
            <person name="Cohen S.P."/>
            <person name="Baruah I.K."/>
            <person name="Amoako-Attah I."/>
            <person name="Bukari Y."/>
            <person name="Meinhardt L.W."/>
            <person name="Bailey B.A."/>
        </authorList>
    </citation>
    <scope>NUCLEOTIDE SEQUENCE [LARGE SCALE GENOMIC DNA]</scope>
    <source>
        <strain evidence="2 3">GH-76</strain>
    </source>
</reference>
<comment type="caution">
    <text evidence="2">The sequence shown here is derived from an EMBL/GenBank/DDBJ whole genome shotgun (WGS) entry which is preliminary data.</text>
</comment>
<evidence type="ECO:0000313" key="3">
    <source>
        <dbReference type="Proteomes" id="UP001465976"/>
    </source>
</evidence>
<evidence type="ECO:0000313" key="2">
    <source>
        <dbReference type="EMBL" id="KAL0567387.1"/>
    </source>
</evidence>
<organism evidence="2 3">
    <name type="scientific">Marasmius crinis-equi</name>
    <dbReference type="NCBI Taxonomy" id="585013"/>
    <lineage>
        <taxon>Eukaryota</taxon>
        <taxon>Fungi</taxon>
        <taxon>Dikarya</taxon>
        <taxon>Basidiomycota</taxon>
        <taxon>Agaricomycotina</taxon>
        <taxon>Agaricomycetes</taxon>
        <taxon>Agaricomycetidae</taxon>
        <taxon>Agaricales</taxon>
        <taxon>Marasmiineae</taxon>
        <taxon>Marasmiaceae</taxon>
        <taxon>Marasmius</taxon>
    </lineage>
</organism>
<accession>A0ABR3EWU3</accession>
<protein>
    <submittedName>
        <fullName evidence="2">Uncharacterized protein</fullName>
    </submittedName>
</protein>
<feature type="compositionally biased region" description="Acidic residues" evidence="1">
    <location>
        <begin position="165"/>
        <end position="175"/>
    </location>
</feature>
<dbReference type="Proteomes" id="UP001465976">
    <property type="component" value="Unassembled WGS sequence"/>
</dbReference>
<keyword evidence="3" id="KW-1185">Reference proteome</keyword>
<gene>
    <name evidence="2" type="ORF">V5O48_014607</name>
</gene>
<dbReference type="EMBL" id="JBAHYK010001600">
    <property type="protein sequence ID" value="KAL0567387.1"/>
    <property type="molecule type" value="Genomic_DNA"/>
</dbReference>
<feature type="compositionally biased region" description="Basic and acidic residues" evidence="1">
    <location>
        <begin position="191"/>
        <end position="210"/>
    </location>
</feature>
<name>A0ABR3EWU3_9AGAR</name>
<sequence>MHHLIRSCRGEHKCLNSFALRMCTERPGSTLPAQYFEFLGTTDRALLTLAARVCPTICDSYLCSSVDKPAHYVNLEVEEGILHIVRRDWLKWMLKNRCGCKEILLEIPEDLSRCVLSGWELWCTLAERRDRLLKTPPSGYRSPLPDLPPLEELFKRVPKKRPTEEEPEDESTDDEQYPRYARRMRTGPCRDIVRKMEKKRAEKSGADENKVAGSDTE</sequence>
<evidence type="ECO:0000256" key="1">
    <source>
        <dbReference type="SAM" id="MobiDB-lite"/>
    </source>
</evidence>
<feature type="region of interest" description="Disordered" evidence="1">
    <location>
        <begin position="134"/>
        <end position="217"/>
    </location>
</feature>